<dbReference type="AlphaFoldDB" id="A0A1P8KMS4"/>
<dbReference type="Gene3D" id="3.50.30.40">
    <property type="entry name" value="Ribonuclease E inhibitor RraA/RraA-like"/>
    <property type="match status" value="1"/>
</dbReference>
<comment type="similarity">
    <text evidence="3 10">Belongs to the class II aldolase/RraA-like family.</text>
</comment>
<dbReference type="GO" id="GO:0008168">
    <property type="term" value="F:methyltransferase activity"/>
    <property type="evidence" value="ECO:0007669"/>
    <property type="project" value="UniProtKB-KW"/>
</dbReference>
<dbReference type="Proteomes" id="UP000186074">
    <property type="component" value="Chromosome"/>
</dbReference>
<name>A0A1P8KMS4_9BACT</name>
<dbReference type="GO" id="GO:0008428">
    <property type="term" value="F:ribonuclease inhibitor activity"/>
    <property type="evidence" value="ECO:0007669"/>
    <property type="project" value="InterPro"/>
</dbReference>
<evidence type="ECO:0000256" key="5">
    <source>
        <dbReference type="ARBA" id="ARBA00022723"/>
    </source>
</evidence>
<organism evidence="11 12">
    <name type="scientific">Poseidonibacter parvus</name>
    <dbReference type="NCBI Taxonomy" id="1850254"/>
    <lineage>
        <taxon>Bacteria</taxon>
        <taxon>Pseudomonadati</taxon>
        <taxon>Campylobacterota</taxon>
        <taxon>Epsilonproteobacteria</taxon>
        <taxon>Campylobacterales</taxon>
        <taxon>Arcobacteraceae</taxon>
        <taxon>Poseidonibacter</taxon>
    </lineage>
</organism>
<dbReference type="EC" id="4.1.3.17" evidence="10"/>
<keyword evidence="11" id="KW-0489">Methyltransferase</keyword>
<dbReference type="GO" id="GO:0046872">
    <property type="term" value="F:metal ion binding"/>
    <property type="evidence" value="ECO:0007669"/>
    <property type="project" value="UniProtKB-KW"/>
</dbReference>
<keyword evidence="9" id="KW-0460">Magnesium</keyword>
<dbReference type="PANTHER" id="PTHR33254:SF4">
    <property type="entry name" value="4-HYDROXY-4-METHYL-2-OXOGLUTARATE ALDOLASE 3-RELATED"/>
    <property type="match status" value="1"/>
</dbReference>
<dbReference type="PANTHER" id="PTHR33254">
    <property type="entry name" value="4-HYDROXY-4-METHYL-2-OXOGLUTARATE ALDOLASE 3-RELATED"/>
    <property type="match status" value="1"/>
</dbReference>
<evidence type="ECO:0000256" key="9">
    <source>
        <dbReference type="PIRSR" id="PIRSR605493-1"/>
    </source>
</evidence>
<comment type="function">
    <text evidence="7 10">Catalyzes the aldol cleavage of 4-hydroxy-4-methyl-2-oxoglutarate (HMG) into 2 molecules of pyruvate. Also contains a secondary oxaloacetate (OAA) decarboxylase activity due to the common pyruvate enolate transition state formed following C-C bond cleavage in the retro-aldol and decarboxylation reactions.</text>
</comment>
<evidence type="ECO:0000256" key="8">
    <source>
        <dbReference type="ARBA" id="ARBA00047973"/>
    </source>
</evidence>
<evidence type="ECO:0000256" key="10">
    <source>
        <dbReference type="RuleBase" id="RU004338"/>
    </source>
</evidence>
<feature type="binding site" evidence="9">
    <location>
        <position position="97"/>
    </location>
    <ligand>
        <name>substrate</name>
    </ligand>
</feature>
<dbReference type="GO" id="GO:0032259">
    <property type="term" value="P:methylation"/>
    <property type="evidence" value="ECO:0007669"/>
    <property type="project" value="UniProtKB-KW"/>
</dbReference>
<dbReference type="RefSeq" id="WP_076086996.1">
    <property type="nucleotide sequence ID" value="NZ_CP019070.1"/>
</dbReference>
<dbReference type="KEGG" id="alp:LPB137_08415"/>
<feature type="binding site" evidence="9">
    <location>
        <begin position="75"/>
        <end position="78"/>
    </location>
    <ligand>
        <name>substrate</name>
    </ligand>
</feature>
<dbReference type="EC" id="4.1.1.112" evidence="10"/>
<dbReference type="GO" id="GO:0051252">
    <property type="term" value="P:regulation of RNA metabolic process"/>
    <property type="evidence" value="ECO:0007669"/>
    <property type="project" value="InterPro"/>
</dbReference>
<reference evidence="11 12" key="1">
    <citation type="submission" date="2017-01" db="EMBL/GenBank/DDBJ databases">
        <title>Genome sequencing of Arcobacter sp. LPB0137.</title>
        <authorList>
            <person name="Lee G.-W."/>
            <person name="Yi H."/>
        </authorList>
    </citation>
    <scope>NUCLEOTIDE SEQUENCE [LARGE SCALE GENOMIC DNA]</scope>
    <source>
        <strain evidence="11 12">LPB0137</strain>
    </source>
</reference>
<dbReference type="GO" id="GO:0008948">
    <property type="term" value="F:oxaloacetate decarboxylase activity"/>
    <property type="evidence" value="ECO:0007669"/>
    <property type="project" value="UniProtKB-EC"/>
</dbReference>
<dbReference type="OrthoDB" id="943692at2"/>
<dbReference type="NCBIfam" id="TIGR01935">
    <property type="entry name" value="NOT-MenG"/>
    <property type="match status" value="1"/>
</dbReference>
<keyword evidence="12" id="KW-1185">Reference proteome</keyword>
<evidence type="ECO:0000313" key="12">
    <source>
        <dbReference type="Proteomes" id="UP000186074"/>
    </source>
</evidence>
<comment type="catalytic activity">
    <reaction evidence="8 10">
        <text>oxaloacetate + H(+) = pyruvate + CO2</text>
        <dbReference type="Rhea" id="RHEA:15641"/>
        <dbReference type="ChEBI" id="CHEBI:15361"/>
        <dbReference type="ChEBI" id="CHEBI:15378"/>
        <dbReference type="ChEBI" id="CHEBI:16452"/>
        <dbReference type="ChEBI" id="CHEBI:16526"/>
        <dbReference type="EC" id="4.1.1.112"/>
    </reaction>
</comment>
<dbReference type="Pfam" id="PF03737">
    <property type="entry name" value="RraA-like"/>
    <property type="match status" value="1"/>
</dbReference>
<keyword evidence="5 9" id="KW-0479">Metal-binding</keyword>
<evidence type="ECO:0000256" key="2">
    <source>
        <dbReference type="ARBA" id="ARBA00001968"/>
    </source>
</evidence>
<comment type="cofactor">
    <cofactor evidence="9">
        <name>Mg(2+)</name>
        <dbReference type="ChEBI" id="CHEBI:18420"/>
    </cofactor>
</comment>
<evidence type="ECO:0000256" key="7">
    <source>
        <dbReference type="ARBA" id="ARBA00025046"/>
    </source>
</evidence>
<dbReference type="InterPro" id="IPR036704">
    <property type="entry name" value="RraA/RraA-like_sf"/>
</dbReference>
<dbReference type="NCBIfam" id="NF006875">
    <property type="entry name" value="PRK09372.1"/>
    <property type="match status" value="1"/>
</dbReference>
<evidence type="ECO:0000256" key="3">
    <source>
        <dbReference type="ARBA" id="ARBA00008621"/>
    </source>
</evidence>
<protein>
    <recommendedName>
        <fullName evidence="10">4-hydroxy-4-methyl-2-oxoglutarate aldolase</fullName>
        <shortName evidence="10">HMG aldolase</shortName>
        <ecNumber evidence="10">4.1.1.112</ecNumber>
        <ecNumber evidence="10">4.1.3.17</ecNumber>
    </recommendedName>
    <alternativeName>
        <fullName evidence="10">Oxaloacetate decarboxylase</fullName>
    </alternativeName>
</protein>
<proteinExistence type="inferred from homology"/>
<keyword evidence="11" id="KW-0808">Transferase</keyword>
<sequence length="159" mass="17486">MGFFTADLCDDFSDKTEVLGPDFKSYGGSVKFRGTAITVKLDKNNKDLAVLLKDKDGKGKVVVVDVDKKYYAVVGDNLMKFASDNNYEGIIVNGYVRDTVTTKEFEVGLLAIGTCPKKYIPVQEGKINEPLNIDGVDIKEGDYVYVDPDGIVISKEKLV</sequence>
<comment type="subunit">
    <text evidence="4 10">Homotrimer.</text>
</comment>
<evidence type="ECO:0000256" key="4">
    <source>
        <dbReference type="ARBA" id="ARBA00011233"/>
    </source>
</evidence>
<evidence type="ECO:0000313" key="11">
    <source>
        <dbReference type="EMBL" id="APW65877.1"/>
    </source>
</evidence>
<keyword evidence="6 10" id="KW-0456">Lyase</keyword>
<comment type="cofactor">
    <cofactor evidence="2 10">
        <name>a divalent metal cation</name>
        <dbReference type="ChEBI" id="CHEBI:60240"/>
    </cofactor>
</comment>
<comment type="catalytic activity">
    <reaction evidence="1 10">
        <text>4-hydroxy-4-methyl-2-oxoglutarate = 2 pyruvate</text>
        <dbReference type="Rhea" id="RHEA:22748"/>
        <dbReference type="ChEBI" id="CHEBI:15361"/>
        <dbReference type="ChEBI" id="CHEBI:58276"/>
        <dbReference type="EC" id="4.1.3.17"/>
    </reaction>
</comment>
<gene>
    <name evidence="11" type="ORF">LPB137_08415</name>
</gene>
<accession>A0A1P8KMS4</accession>
<dbReference type="SUPFAM" id="SSF89562">
    <property type="entry name" value="RraA-like"/>
    <property type="match status" value="1"/>
</dbReference>
<dbReference type="InterPro" id="IPR005493">
    <property type="entry name" value="RraA/RraA-like"/>
</dbReference>
<dbReference type="GO" id="GO:0047443">
    <property type="term" value="F:4-hydroxy-4-methyl-2-oxoglutarate aldolase activity"/>
    <property type="evidence" value="ECO:0007669"/>
    <property type="project" value="UniProtKB-EC"/>
</dbReference>
<dbReference type="STRING" id="1850254.LPB137_08415"/>
<feature type="binding site" evidence="9">
    <location>
        <position position="98"/>
    </location>
    <ligand>
        <name>Mg(2+)</name>
        <dbReference type="ChEBI" id="CHEBI:18420"/>
    </ligand>
</feature>
<dbReference type="EMBL" id="CP019070">
    <property type="protein sequence ID" value="APW65877.1"/>
    <property type="molecule type" value="Genomic_DNA"/>
</dbReference>
<evidence type="ECO:0000256" key="6">
    <source>
        <dbReference type="ARBA" id="ARBA00023239"/>
    </source>
</evidence>
<evidence type="ECO:0000256" key="1">
    <source>
        <dbReference type="ARBA" id="ARBA00001342"/>
    </source>
</evidence>
<dbReference type="InterPro" id="IPR010203">
    <property type="entry name" value="RraA"/>
</dbReference>
<dbReference type="CDD" id="cd16841">
    <property type="entry name" value="RraA_family"/>
    <property type="match status" value="1"/>
</dbReference>